<dbReference type="STRING" id="154621.RV11_GL002410"/>
<dbReference type="AlphaFoldDB" id="R3W9T2"/>
<reference evidence="5 6" key="1">
    <citation type="submission" date="2013-02" db="EMBL/GenBank/DDBJ databases">
        <title>The Genome Sequence of Enterococcus phoeniculicola BAA-412.</title>
        <authorList>
            <consortium name="The Broad Institute Genome Sequencing Platform"/>
            <consortium name="The Broad Institute Genome Sequencing Center for Infectious Disease"/>
            <person name="Earl A.M."/>
            <person name="Gilmore M.S."/>
            <person name="Lebreton F."/>
            <person name="Walker B."/>
            <person name="Young S.K."/>
            <person name="Zeng Q."/>
            <person name="Gargeya S."/>
            <person name="Fitzgerald M."/>
            <person name="Haas B."/>
            <person name="Abouelleil A."/>
            <person name="Alvarado L."/>
            <person name="Arachchi H.M."/>
            <person name="Berlin A.M."/>
            <person name="Chapman S.B."/>
            <person name="Dewar J."/>
            <person name="Goldberg J."/>
            <person name="Griggs A."/>
            <person name="Gujja S."/>
            <person name="Hansen M."/>
            <person name="Howarth C."/>
            <person name="Imamovic A."/>
            <person name="Larimer J."/>
            <person name="McCowan C."/>
            <person name="Murphy C."/>
            <person name="Neiman D."/>
            <person name="Pearson M."/>
            <person name="Priest M."/>
            <person name="Roberts A."/>
            <person name="Saif S."/>
            <person name="Shea T."/>
            <person name="Sisk P."/>
            <person name="Sykes S."/>
            <person name="Wortman J."/>
            <person name="Nusbaum C."/>
            <person name="Birren B."/>
        </authorList>
    </citation>
    <scope>NUCLEOTIDE SEQUENCE [LARGE SCALE GENOMIC DNA]</scope>
    <source>
        <strain evidence="5 6">ATCC BAA-412</strain>
    </source>
</reference>
<accession>R3W9T2</accession>
<keyword evidence="6" id="KW-1185">Reference proteome</keyword>
<dbReference type="GO" id="GO:0006355">
    <property type="term" value="P:regulation of DNA-templated transcription"/>
    <property type="evidence" value="ECO:0007669"/>
    <property type="project" value="InterPro"/>
</dbReference>
<proteinExistence type="predicted"/>
<dbReference type="EMBL" id="AJAT01000013">
    <property type="protein sequence ID" value="EOL44661.1"/>
    <property type="molecule type" value="Genomic_DNA"/>
</dbReference>
<dbReference type="RefSeq" id="WP_010768141.1">
    <property type="nucleotide sequence ID" value="NZ_ASWE01000003.1"/>
</dbReference>
<dbReference type="InterPro" id="IPR011608">
    <property type="entry name" value="PRD"/>
</dbReference>
<dbReference type="Pfam" id="PF00874">
    <property type="entry name" value="PRD"/>
    <property type="match status" value="2"/>
</dbReference>
<evidence type="ECO:0000313" key="6">
    <source>
        <dbReference type="Proteomes" id="UP000013785"/>
    </source>
</evidence>
<dbReference type="eggNOG" id="COG3711">
    <property type="taxonomic scope" value="Bacteria"/>
</dbReference>
<organism evidence="5 6">
    <name type="scientific">Enterococcus phoeniculicola ATCC BAA-412</name>
    <dbReference type="NCBI Taxonomy" id="1158610"/>
    <lineage>
        <taxon>Bacteria</taxon>
        <taxon>Bacillati</taxon>
        <taxon>Bacillota</taxon>
        <taxon>Bacilli</taxon>
        <taxon>Lactobacillales</taxon>
        <taxon>Enterococcaceae</taxon>
        <taxon>Enterococcus</taxon>
    </lineage>
</organism>
<name>R3W9T2_9ENTE</name>
<sequence length="279" mass="32763">MRIVQSLNQNALLVSDEGQEFIIIGKGIGYGKKKGDLVENEEVSKYYKIKNSENEQRVQAILEELDEEVVLMAERIAKHAQEALQKELNESFIFSLAAHIKFTEEKYRQDIEIPEPFHYELRYLYPKEYKVAEWAVDFLNSEYNMNLPKVEISFFILHFVNGLLENEQVSNAVELSEMLNDLVEIVEHSLGCSLDRNSLEFSRFIIHIRYFILRTNNKEKKIRKNSENMDKLYGMTTAIYPKEYAVVHEMKQLLKQMYGIEFGAAEDFYLLLHLVRLSN</sequence>
<dbReference type="PATRIC" id="fig|1158610.3.peg.1463"/>
<comment type="caution">
    <text evidence="5">The sequence shown here is derived from an EMBL/GenBank/DDBJ whole genome shotgun (WGS) entry which is preliminary data.</text>
</comment>
<feature type="domain" description="PRD" evidence="4">
    <location>
        <begin position="64"/>
        <end position="169"/>
    </location>
</feature>
<evidence type="ECO:0000256" key="3">
    <source>
        <dbReference type="ARBA" id="ARBA00023163"/>
    </source>
</evidence>
<dbReference type="InterPro" id="IPR050661">
    <property type="entry name" value="BglG_antiterminators"/>
</dbReference>
<dbReference type="Proteomes" id="UP000013785">
    <property type="component" value="Unassembled WGS sequence"/>
</dbReference>
<evidence type="ECO:0000313" key="5">
    <source>
        <dbReference type="EMBL" id="EOL44661.1"/>
    </source>
</evidence>
<dbReference type="PANTHER" id="PTHR30185:SF18">
    <property type="entry name" value="TRANSCRIPTIONAL REGULATOR MTLR"/>
    <property type="match status" value="1"/>
</dbReference>
<dbReference type="Gene3D" id="2.30.24.10">
    <property type="entry name" value="CAT RNA-binding domain"/>
    <property type="match status" value="1"/>
</dbReference>
<dbReference type="GO" id="GO:0003723">
    <property type="term" value="F:RNA binding"/>
    <property type="evidence" value="ECO:0007669"/>
    <property type="project" value="InterPro"/>
</dbReference>
<dbReference type="SUPFAM" id="SSF63520">
    <property type="entry name" value="PTS-regulatory domain, PRD"/>
    <property type="match status" value="2"/>
</dbReference>
<gene>
    <name evidence="5" type="ORF">UC3_01478</name>
</gene>
<keyword evidence="2" id="KW-0805">Transcription regulation</keyword>
<evidence type="ECO:0000256" key="1">
    <source>
        <dbReference type="ARBA" id="ARBA00022737"/>
    </source>
</evidence>
<evidence type="ECO:0000259" key="4">
    <source>
        <dbReference type="PROSITE" id="PS51372"/>
    </source>
</evidence>
<dbReference type="SMART" id="SM01061">
    <property type="entry name" value="CAT_RBD"/>
    <property type="match status" value="1"/>
</dbReference>
<dbReference type="PANTHER" id="PTHR30185">
    <property type="entry name" value="CRYPTIC BETA-GLUCOSIDE BGL OPERON ANTITERMINATOR"/>
    <property type="match status" value="1"/>
</dbReference>
<dbReference type="Pfam" id="PF03123">
    <property type="entry name" value="CAT_RBD"/>
    <property type="match status" value="1"/>
</dbReference>
<dbReference type="PROSITE" id="PS51372">
    <property type="entry name" value="PRD_2"/>
    <property type="match status" value="2"/>
</dbReference>
<dbReference type="Gene3D" id="1.10.1790.10">
    <property type="entry name" value="PRD domain"/>
    <property type="match status" value="2"/>
</dbReference>
<dbReference type="InterPro" id="IPR004341">
    <property type="entry name" value="CAT_RNA-bd_dom"/>
</dbReference>
<dbReference type="SUPFAM" id="SSF50151">
    <property type="entry name" value="SacY-like RNA-binding domain"/>
    <property type="match status" value="1"/>
</dbReference>
<keyword evidence="3" id="KW-0804">Transcription</keyword>
<keyword evidence="1" id="KW-0677">Repeat</keyword>
<dbReference type="HOGENOM" id="CLU_078802_0_0_9"/>
<protein>
    <recommendedName>
        <fullName evidence="4">PRD domain-containing protein</fullName>
    </recommendedName>
</protein>
<evidence type="ECO:0000256" key="2">
    <source>
        <dbReference type="ARBA" id="ARBA00023015"/>
    </source>
</evidence>
<feature type="domain" description="PRD" evidence="4">
    <location>
        <begin position="170"/>
        <end position="279"/>
    </location>
</feature>
<dbReference type="InterPro" id="IPR036650">
    <property type="entry name" value="CAT_RNA-bd_dom_sf"/>
</dbReference>
<dbReference type="OrthoDB" id="9813552at2"/>
<dbReference type="InterPro" id="IPR036634">
    <property type="entry name" value="PRD_sf"/>
</dbReference>